<evidence type="ECO:0000313" key="2">
    <source>
        <dbReference type="Proteomes" id="UP001237642"/>
    </source>
</evidence>
<dbReference type="AlphaFoldDB" id="A0AAD8H6I9"/>
<gene>
    <name evidence="1" type="ORF">POM88_045132</name>
</gene>
<accession>A0AAD8H6I9</accession>
<dbReference type="Proteomes" id="UP001237642">
    <property type="component" value="Unassembled WGS sequence"/>
</dbReference>
<organism evidence="1 2">
    <name type="scientific">Heracleum sosnowskyi</name>
    <dbReference type="NCBI Taxonomy" id="360622"/>
    <lineage>
        <taxon>Eukaryota</taxon>
        <taxon>Viridiplantae</taxon>
        <taxon>Streptophyta</taxon>
        <taxon>Embryophyta</taxon>
        <taxon>Tracheophyta</taxon>
        <taxon>Spermatophyta</taxon>
        <taxon>Magnoliopsida</taxon>
        <taxon>eudicotyledons</taxon>
        <taxon>Gunneridae</taxon>
        <taxon>Pentapetalae</taxon>
        <taxon>asterids</taxon>
        <taxon>campanulids</taxon>
        <taxon>Apiales</taxon>
        <taxon>Apiaceae</taxon>
        <taxon>Apioideae</taxon>
        <taxon>apioid superclade</taxon>
        <taxon>Tordylieae</taxon>
        <taxon>Tordyliinae</taxon>
        <taxon>Heracleum</taxon>
    </lineage>
</organism>
<reference evidence="1" key="1">
    <citation type="submission" date="2023-02" db="EMBL/GenBank/DDBJ databases">
        <title>Genome of toxic invasive species Heracleum sosnowskyi carries increased number of genes despite the absence of recent whole-genome duplications.</title>
        <authorList>
            <person name="Schelkunov M."/>
            <person name="Shtratnikova V."/>
            <person name="Makarenko M."/>
            <person name="Klepikova A."/>
            <person name="Omelchenko D."/>
            <person name="Novikova G."/>
            <person name="Obukhova E."/>
            <person name="Bogdanov V."/>
            <person name="Penin A."/>
            <person name="Logacheva M."/>
        </authorList>
    </citation>
    <scope>NUCLEOTIDE SEQUENCE</scope>
    <source>
        <strain evidence="1">Hsosn_3</strain>
        <tissue evidence="1">Leaf</tissue>
    </source>
</reference>
<evidence type="ECO:0008006" key="3">
    <source>
        <dbReference type="Google" id="ProtNLM"/>
    </source>
</evidence>
<reference evidence="1" key="2">
    <citation type="submission" date="2023-05" db="EMBL/GenBank/DDBJ databases">
        <authorList>
            <person name="Schelkunov M.I."/>
        </authorList>
    </citation>
    <scope>NUCLEOTIDE SEQUENCE</scope>
    <source>
        <strain evidence="1">Hsosn_3</strain>
        <tissue evidence="1">Leaf</tissue>
    </source>
</reference>
<dbReference type="EMBL" id="JAUIZM010000010">
    <property type="protein sequence ID" value="KAK1360658.1"/>
    <property type="molecule type" value="Genomic_DNA"/>
</dbReference>
<comment type="caution">
    <text evidence="1">The sequence shown here is derived from an EMBL/GenBank/DDBJ whole genome shotgun (WGS) entry which is preliminary data.</text>
</comment>
<keyword evidence="2" id="KW-1185">Reference proteome</keyword>
<evidence type="ECO:0000313" key="1">
    <source>
        <dbReference type="EMBL" id="KAK1360658.1"/>
    </source>
</evidence>
<proteinExistence type="predicted"/>
<sequence>MDVLSKILNKVQNNPDFQHHKSMKNINLNHLCFADDLILFSKVDKPSISSMMEALSIFHSYSGLMANPTKSSCYLANPPSGLQQWILISFGITLEWDINYTKESMS</sequence>
<protein>
    <recommendedName>
        <fullName evidence="3">Reverse transcriptase domain-containing protein</fullName>
    </recommendedName>
</protein>
<name>A0AAD8H6I9_9APIA</name>